<feature type="compositionally biased region" description="Low complexity" evidence="1">
    <location>
        <begin position="77"/>
        <end position="90"/>
    </location>
</feature>
<name>A0AA39Y0A6_9PEZI</name>
<gene>
    <name evidence="2" type="ORF">B0T16DRAFT_392104</name>
</gene>
<feature type="compositionally biased region" description="Gly residues" evidence="1">
    <location>
        <begin position="604"/>
        <end position="628"/>
    </location>
</feature>
<evidence type="ECO:0000313" key="2">
    <source>
        <dbReference type="EMBL" id="KAK0643606.1"/>
    </source>
</evidence>
<keyword evidence="3" id="KW-1185">Reference proteome</keyword>
<accession>A0AA39Y0A6</accession>
<feature type="compositionally biased region" description="Pro residues" evidence="1">
    <location>
        <begin position="467"/>
        <end position="484"/>
    </location>
</feature>
<feature type="region of interest" description="Disordered" evidence="1">
    <location>
        <begin position="706"/>
        <end position="726"/>
    </location>
</feature>
<sequence>MSTSNLTLRSRHGRTQTDVPQPLQIVKRPDSRWSEKSSSSRRYSSESTDSDTSVRSAPEPPGGDEPLTVPKRRGNNAAAATPRSIPAAITRPRRSTSITDPLETEDGTVVPSDKDDVPPPTPPTATQRKLAGVPAQASTSRRAPGPDRSAANHSGYARLDYSRLRNSKSMLHMTASPYQSYTSITEEPIAPSDSYSSCDSFQGHSAPASPRILVPQIVVTPETKVLDDGVRWANSAQQQTNDYHEHRGSPQSDNFQYGCLYDVSVEVLPTVNSKILEVLDDRASCSRLLIMAHVQLSNPAGLGYRTRGHVRQSSDDLIQDLEHALGTTTTEYLRIRMTYRHSAFPYQAPVPSTPPDDTGIAAASTSDIMSVDTKMETTSRAIIKRYNSASPWSLRPVQLQNPPLFEIIASHWGSASAREIMHRIATRPRPLPPLPQKPSDYRPSSSRSGMSSPSLIIAERISEETVRPPPVPAPPPNRAAPPIPKRQTSLHRASLPQYDGQTSLTQEIPNTSTSALKDYDSEADPAKKIWTQMLRRTSPGGGGDNGARPSFHVSRVKKVPSSATMIPQPTPSSIQREVAVAVRRLPQDEEPAQPVTPSRKIGNTVGGTMRGRGGRMSMGGNGNGGGGDSPASRILRGSTSMANLKGDESGDGQLRRMVGAGRGTTGVGSGIAGGMGLGAGARLMGGVDVGPGSGYYGNNAYGNNGAKGGKKDKDAGKWGWSGWWQS</sequence>
<evidence type="ECO:0000256" key="1">
    <source>
        <dbReference type="SAM" id="MobiDB-lite"/>
    </source>
</evidence>
<feature type="region of interest" description="Disordered" evidence="1">
    <location>
        <begin position="426"/>
        <end position="491"/>
    </location>
</feature>
<feature type="compositionally biased region" description="Low complexity" evidence="1">
    <location>
        <begin position="36"/>
        <end position="56"/>
    </location>
</feature>
<reference evidence="2" key="1">
    <citation type="submission" date="2023-06" db="EMBL/GenBank/DDBJ databases">
        <title>Genome-scale phylogeny and comparative genomics of the fungal order Sordariales.</title>
        <authorList>
            <consortium name="Lawrence Berkeley National Laboratory"/>
            <person name="Hensen N."/>
            <person name="Bonometti L."/>
            <person name="Westerberg I."/>
            <person name="Brannstrom I.O."/>
            <person name="Guillou S."/>
            <person name="Cros-Aarteil S."/>
            <person name="Calhoun S."/>
            <person name="Haridas S."/>
            <person name="Kuo A."/>
            <person name="Mondo S."/>
            <person name="Pangilinan J."/>
            <person name="Riley R."/>
            <person name="Labutti K."/>
            <person name="Andreopoulos B."/>
            <person name="Lipzen A."/>
            <person name="Chen C."/>
            <person name="Yanf M."/>
            <person name="Daum C."/>
            <person name="Ng V."/>
            <person name="Clum A."/>
            <person name="Steindorff A."/>
            <person name="Ohm R."/>
            <person name="Martin F."/>
            <person name="Silar P."/>
            <person name="Natvig D."/>
            <person name="Lalanne C."/>
            <person name="Gautier V."/>
            <person name="Ament-Velasquez S.L."/>
            <person name="Kruys A."/>
            <person name="Hutchinson M.I."/>
            <person name="Powell A.J."/>
            <person name="Barry K."/>
            <person name="Miller A.N."/>
            <person name="Grigoriev I.V."/>
            <person name="Debuchy R."/>
            <person name="Gladieux P."/>
            <person name="Thoren M.H."/>
            <person name="Johannesson H."/>
        </authorList>
    </citation>
    <scope>NUCLEOTIDE SEQUENCE</scope>
    <source>
        <strain evidence="2">SMH2532-1</strain>
    </source>
</reference>
<proteinExistence type="predicted"/>
<feature type="region of interest" description="Disordered" evidence="1">
    <location>
        <begin position="588"/>
        <end position="634"/>
    </location>
</feature>
<dbReference type="EMBL" id="JAULSV010000005">
    <property type="protein sequence ID" value="KAK0643606.1"/>
    <property type="molecule type" value="Genomic_DNA"/>
</dbReference>
<evidence type="ECO:0000313" key="3">
    <source>
        <dbReference type="Proteomes" id="UP001174936"/>
    </source>
</evidence>
<dbReference type="AlphaFoldDB" id="A0AA39Y0A6"/>
<feature type="compositionally biased region" description="Low complexity" evidence="1">
    <location>
        <begin position="717"/>
        <end position="726"/>
    </location>
</feature>
<dbReference type="Proteomes" id="UP001174936">
    <property type="component" value="Unassembled WGS sequence"/>
</dbReference>
<protein>
    <submittedName>
        <fullName evidence="2">Uncharacterized protein</fullName>
    </submittedName>
</protein>
<organism evidence="2 3">
    <name type="scientific">Cercophora newfieldiana</name>
    <dbReference type="NCBI Taxonomy" id="92897"/>
    <lineage>
        <taxon>Eukaryota</taxon>
        <taxon>Fungi</taxon>
        <taxon>Dikarya</taxon>
        <taxon>Ascomycota</taxon>
        <taxon>Pezizomycotina</taxon>
        <taxon>Sordariomycetes</taxon>
        <taxon>Sordariomycetidae</taxon>
        <taxon>Sordariales</taxon>
        <taxon>Lasiosphaeriaceae</taxon>
        <taxon>Cercophora</taxon>
    </lineage>
</organism>
<feature type="region of interest" description="Disordered" evidence="1">
    <location>
        <begin position="1"/>
        <end position="158"/>
    </location>
</feature>
<comment type="caution">
    <text evidence="2">The sequence shown here is derived from an EMBL/GenBank/DDBJ whole genome shotgun (WGS) entry which is preliminary data.</text>
</comment>
<feature type="compositionally biased region" description="Low complexity" evidence="1">
    <location>
        <begin position="441"/>
        <end position="454"/>
    </location>
</feature>